<dbReference type="EMBL" id="CM010715">
    <property type="protein sequence ID" value="RZC43947.1"/>
    <property type="molecule type" value="Genomic_DNA"/>
</dbReference>
<dbReference type="AlphaFoldDB" id="A0A4Y7I4Y6"/>
<gene>
    <name evidence="4" type="ORF">C5167_036896</name>
</gene>
<dbReference type="Gene3D" id="1.25.40.10">
    <property type="entry name" value="Tetratricopeptide repeat domain"/>
    <property type="match status" value="3"/>
</dbReference>
<evidence type="ECO:0000313" key="4">
    <source>
        <dbReference type="EMBL" id="RZC43947.1"/>
    </source>
</evidence>
<evidence type="ECO:0000313" key="5">
    <source>
        <dbReference type="Proteomes" id="UP000316621"/>
    </source>
</evidence>
<feature type="region of interest" description="Disordered" evidence="3">
    <location>
        <begin position="136"/>
        <end position="215"/>
    </location>
</feature>
<feature type="compositionally biased region" description="Polar residues" evidence="3">
    <location>
        <begin position="168"/>
        <end position="188"/>
    </location>
</feature>
<evidence type="ECO:0000256" key="1">
    <source>
        <dbReference type="PROSITE-ProRule" id="PRU00339"/>
    </source>
</evidence>
<keyword evidence="1" id="KW-0802">TPR repeat</keyword>
<keyword evidence="2" id="KW-0175">Coiled coil</keyword>
<dbReference type="PANTHER" id="PTHR46284">
    <property type="entry name" value="PROTEIN KINESIN LIGHT CHAIN-RELATED 3"/>
    <property type="match status" value="1"/>
</dbReference>
<evidence type="ECO:0000256" key="3">
    <source>
        <dbReference type="SAM" id="MobiDB-lite"/>
    </source>
</evidence>
<dbReference type="Gramene" id="RZC43947">
    <property type="protein sequence ID" value="RZC43947"/>
    <property type="gene ID" value="C5167_036896"/>
</dbReference>
<dbReference type="OMA" id="CIATHEA"/>
<dbReference type="InterPro" id="IPR019734">
    <property type="entry name" value="TPR_rpt"/>
</dbReference>
<dbReference type="OrthoDB" id="5986190at2759"/>
<dbReference type="SUPFAM" id="SSF48452">
    <property type="entry name" value="TPR-like"/>
    <property type="match status" value="3"/>
</dbReference>
<dbReference type="InterPro" id="IPR011990">
    <property type="entry name" value="TPR-like_helical_dom_sf"/>
</dbReference>
<feature type="coiled-coil region" evidence="2">
    <location>
        <begin position="705"/>
        <end position="732"/>
    </location>
</feature>
<evidence type="ECO:0008006" key="6">
    <source>
        <dbReference type="Google" id="ProtNLM"/>
    </source>
</evidence>
<dbReference type="PANTHER" id="PTHR46284:SF5">
    <property type="entry name" value="PROTEIN KINESIN LIGHT CHAIN-RELATED 3"/>
    <property type="match status" value="1"/>
</dbReference>
<name>A0A4Y7I4Y6_PAPSO</name>
<keyword evidence="5" id="KW-1185">Reference proteome</keyword>
<protein>
    <recommendedName>
        <fullName evidence="6">MalT-like TPR region domain-containing protein</fullName>
    </recommendedName>
</protein>
<sequence>MGEMLMDSLDNDIDGDIMVVKKPNDDNLEYPKLRICNMSPRSTTSSMQSSSVDGLILAPDSHTDNFSKPIHDRVIEMQGLDQFPSRSIFGSDSEESRAESEFQHFVRGEVRRVMVARDDEEEVEKLEEEEDIIQVRVPNKETQSPQVRIPISQSASQSPRGKPVMRIQKSQSARVRTDSTLEANASDKSSPRSRLSLGRPPTDRSPRTTHAGVPIKQRRKFSVGEVELRQLRNNASSNTSDEELNDPRVGTRLLKQANELIASQDNPKRALRLALLASKSFEICAKEEPSLQLVASLHLIGAIYCKLGQCDEAIPVLKRSIEILPVMHQGQEQALAKFAGHMQLGDTYAMVGQLENSIECYKIGSEIQKQILGETDPKVGETYRYIAEAHIQALQFDDAEKFCKMALENHRKNGSSSIEEAADRRLMGLILGTKGYHDAALEHLLLASMAMVTNGQEMEVASLDCSIGDSYLSLARYNEAVFAYENSLTMFKTTKGENHTSVASVYVRLAELYNKMGKGRECKFYCENALQIYQNPIAGTFPEEVAIGLTDVSAIYESMNDLEMALELLQKSLMIYEKTHSQLNTTAGIEGQMGVLYYIMGNYTDAYSCLKNATEKLRVCGETKSALFGTTLNQMGLTCVRLNLIREAVDLFEEAMQVLKQEYGDYHPETLGVLSNLAATYDAIGRLDDAIRILEYVVCMREEKLGTANTEVDDEKRRLAQLQKESGRAQINKGRSLKALFSTDSDITENNSIILRRGFSEPRVHWNL</sequence>
<dbReference type="STRING" id="3469.A0A4Y7I4Y6"/>
<feature type="repeat" description="TPR" evidence="1">
    <location>
        <begin position="294"/>
        <end position="327"/>
    </location>
</feature>
<dbReference type="Proteomes" id="UP000316621">
    <property type="component" value="Chromosome 1"/>
</dbReference>
<dbReference type="Pfam" id="PF13424">
    <property type="entry name" value="TPR_12"/>
    <property type="match status" value="3"/>
</dbReference>
<evidence type="ECO:0000256" key="2">
    <source>
        <dbReference type="SAM" id="Coils"/>
    </source>
</evidence>
<feature type="compositionally biased region" description="Polar residues" evidence="3">
    <location>
        <begin position="140"/>
        <end position="159"/>
    </location>
</feature>
<dbReference type="SMART" id="SM00028">
    <property type="entry name" value="TPR"/>
    <property type="match status" value="9"/>
</dbReference>
<organism evidence="4 5">
    <name type="scientific">Papaver somniferum</name>
    <name type="common">Opium poppy</name>
    <dbReference type="NCBI Taxonomy" id="3469"/>
    <lineage>
        <taxon>Eukaryota</taxon>
        <taxon>Viridiplantae</taxon>
        <taxon>Streptophyta</taxon>
        <taxon>Embryophyta</taxon>
        <taxon>Tracheophyta</taxon>
        <taxon>Spermatophyta</taxon>
        <taxon>Magnoliopsida</taxon>
        <taxon>Ranunculales</taxon>
        <taxon>Papaveraceae</taxon>
        <taxon>Papaveroideae</taxon>
        <taxon>Papaver</taxon>
    </lineage>
</organism>
<accession>A0A4Y7I4Y6</accession>
<reference evidence="4 5" key="1">
    <citation type="journal article" date="2018" name="Science">
        <title>The opium poppy genome and morphinan production.</title>
        <authorList>
            <person name="Guo L."/>
            <person name="Winzer T."/>
            <person name="Yang X."/>
            <person name="Li Y."/>
            <person name="Ning Z."/>
            <person name="He Z."/>
            <person name="Teodor R."/>
            <person name="Lu Y."/>
            <person name="Bowser T.A."/>
            <person name="Graham I.A."/>
            <person name="Ye K."/>
        </authorList>
    </citation>
    <scope>NUCLEOTIDE SEQUENCE [LARGE SCALE GENOMIC DNA]</scope>
    <source>
        <strain evidence="5">cv. HN1</strain>
        <tissue evidence="4">Leaves</tissue>
    </source>
</reference>
<dbReference type="PROSITE" id="PS50005">
    <property type="entry name" value="TPR"/>
    <property type="match status" value="1"/>
</dbReference>
<proteinExistence type="predicted"/>